<protein>
    <submittedName>
        <fullName evidence="1">Uncharacterized protein</fullName>
    </submittedName>
</protein>
<dbReference type="GeneID" id="70236651"/>
<dbReference type="EMBL" id="JAEUBE010000352">
    <property type="protein sequence ID" value="KAH3663972.1"/>
    <property type="molecule type" value="Genomic_DNA"/>
</dbReference>
<evidence type="ECO:0000313" key="2">
    <source>
        <dbReference type="Proteomes" id="UP000769157"/>
    </source>
</evidence>
<reference evidence="1" key="2">
    <citation type="submission" date="2021-01" db="EMBL/GenBank/DDBJ databases">
        <authorList>
            <person name="Schikora-Tamarit M.A."/>
        </authorList>
    </citation>
    <scope>NUCLEOTIDE SEQUENCE</scope>
    <source>
        <strain evidence="1">CBS6075</strain>
    </source>
</reference>
<evidence type="ECO:0000313" key="1">
    <source>
        <dbReference type="EMBL" id="KAH3663972.1"/>
    </source>
</evidence>
<comment type="caution">
    <text evidence="1">The sequence shown here is derived from an EMBL/GenBank/DDBJ whole genome shotgun (WGS) entry which is preliminary data.</text>
</comment>
<proteinExistence type="predicted"/>
<reference evidence="1" key="1">
    <citation type="journal article" date="2021" name="Open Biol.">
        <title>Shared evolutionary footprints suggest mitochondrial oxidative damage underlies multiple complex I losses in fungi.</title>
        <authorList>
            <person name="Schikora-Tamarit M.A."/>
            <person name="Marcet-Houben M."/>
            <person name="Nosek J."/>
            <person name="Gabaldon T."/>
        </authorList>
    </citation>
    <scope>NUCLEOTIDE SEQUENCE</scope>
    <source>
        <strain evidence="1">CBS6075</strain>
    </source>
</reference>
<dbReference type="RefSeq" id="XP_046060252.1">
    <property type="nucleotide sequence ID" value="XM_046205790.1"/>
</dbReference>
<dbReference type="AlphaFoldDB" id="A0A9P8P348"/>
<sequence>MALRANCGAPVNVFANLEFNWPRNENCKSADASDTPNVEPVDLKPYWIEVTRACSFDLTEEIMAIKRMVITLDVPYLSGTFTSESRITESFLRDEKTSKLPRTTTIPV</sequence>
<organism evidence="1 2">
    <name type="scientific">Ogataea philodendri</name>
    <dbReference type="NCBI Taxonomy" id="1378263"/>
    <lineage>
        <taxon>Eukaryota</taxon>
        <taxon>Fungi</taxon>
        <taxon>Dikarya</taxon>
        <taxon>Ascomycota</taxon>
        <taxon>Saccharomycotina</taxon>
        <taxon>Pichiomycetes</taxon>
        <taxon>Pichiales</taxon>
        <taxon>Pichiaceae</taxon>
        <taxon>Ogataea</taxon>
    </lineage>
</organism>
<accession>A0A9P8P348</accession>
<gene>
    <name evidence="1" type="ORF">OGAPHI_004686</name>
</gene>
<keyword evidence="2" id="KW-1185">Reference proteome</keyword>
<name>A0A9P8P348_9ASCO</name>
<dbReference type="Proteomes" id="UP000769157">
    <property type="component" value="Unassembled WGS sequence"/>
</dbReference>